<dbReference type="OrthoDB" id="6657864at2"/>
<sequence length="153" mass="16217">MQTDHLVTRTVPGTVAEAAERLIGSLTRRGIVVFAIIDHAANARSVGLDLQDEVVVIFGDPQVGTSLMLEDPAAGIDLPLRMALWDDHGTTKAAYRNPAVMAEQFNLSGHSGVPQKLAGLLAQLAEELGQRLSLNTRDSSRSAGAGHDNPARS</sequence>
<dbReference type="Pfam" id="PF03625">
    <property type="entry name" value="DUF302"/>
    <property type="match status" value="1"/>
</dbReference>
<organism evidence="3 4">
    <name type="scientific">Subtercola boreus</name>
    <dbReference type="NCBI Taxonomy" id="120213"/>
    <lineage>
        <taxon>Bacteria</taxon>
        <taxon>Bacillati</taxon>
        <taxon>Actinomycetota</taxon>
        <taxon>Actinomycetes</taxon>
        <taxon>Micrococcales</taxon>
        <taxon>Microbacteriaceae</taxon>
        <taxon>Subtercola</taxon>
    </lineage>
</organism>
<name>A0A3E0VTY6_9MICO</name>
<dbReference type="CDD" id="cd14797">
    <property type="entry name" value="DUF302"/>
    <property type="match status" value="1"/>
</dbReference>
<reference evidence="3 4" key="1">
    <citation type="submission" date="2017-04" db="EMBL/GenBank/DDBJ databases">
        <title>Comparative genome analysis of Subtercola boreus.</title>
        <authorList>
            <person name="Cho Y.-J."/>
            <person name="Cho A."/>
            <person name="Kim O.-S."/>
            <person name="Lee J.-I."/>
        </authorList>
    </citation>
    <scope>NUCLEOTIDE SEQUENCE [LARGE SCALE GENOMIC DNA]</scope>
    <source>
        <strain evidence="3 4">P27479</strain>
    </source>
</reference>
<dbReference type="EMBL" id="NBXB01000037">
    <property type="protein sequence ID" value="RFA13100.1"/>
    <property type="molecule type" value="Genomic_DNA"/>
</dbReference>
<protein>
    <recommendedName>
        <fullName evidence="2">DUF302 domain-containing protein</fullName>
    </recommendedName>
</protein>
<dbReference type="InterPro" id="IPR005180">
    <property type="entry name" value="DUF302"/>
</dbReference>
<proteinExistence type="predicted"/>
<dbReference type="PANTHER" id="PTHR38342:SF2">
    <property type="entry name" value="INNER MEMBRANE OR EXPORTED"/>
    <property type="match status" value="1"/>
</dbReference>
<evidence type="ECO:0000259" key="2">
    <source>
        <dbReference type="Pfam" id="PF03625"/>
    </source>
</evidence>
<feature type="domain" description="DUF302" evidence="2">
    <location>
        <begin position="37"/>
        <end position="98"/>
    </location>
</feature>
<evidence type="ECO:0000256" key="1">
    <source>
        <dbReference type="SAM" id="MobiDB-lite"/>
    </source>
</evidence>
<evidence type="ECO:0000313" key="4">
    <source>
        <dbReference type="Proteomes" id="UP000256541"/>
    </source>
</evidence>
<dbReference type="AlphaFoldDB" id="A0A3E0VTY6"/>
<dbReference type="Proteomes" id="UP000256541">
    <property type="component" value="Unassembled WGS sequence"/>
</dbReference>
<dbReference type="Gene3D" id="3.30.310.70">
    <property type="entry name" value="TT1751-like domain"/>
    <property type="match status" value="1"/>
</dbReference>
<evidence type="ECO:0000313" key="3">
    <source>
        <dbReference type="EMBL" id="RFA13100.1"/>
    </source>
</evidence>
<dbReference type="PANTHER" id="PTHR38342">
    <property type="entry name" value="SLR5037 PROTEIN"/>
    <property type="match status" value="1"/>
</dbReference>
<gene>
    <name evidence="3" type="ORF">B7R22_13955</name>
</gene>
<dbReference type="InterPro" id="IPR035923">
    <property type="entry name" value="TT1751-like_sf"/>
</dbReference>
<comment type="caution">
    <text evidence="3">The sequence shown here is derived from an EMBL/GenBank/DDBJ whole genome shotgun (WGS) entry which is preliminary data.</text>
</comment>
<dbReference type="SUPFAM" id="SSF103247">
    <property type="entry name" value="TT1751-like"/>
    <property type="match status" value="1"/>
</dbReference>
<feature type="region of interest" description="Disordered" evidence="1">
    <location>
        <begin position="134"/>
        <end position="153"/>
    </location>
</feature>
<accession>A0A3E0VTY6</accession>
<dbReference type="RefSeq" id="WP_116412337.1">
    <property type="nucleotide sequence ID" value="NZ_NBXB01000037.1"/>
</dbReference>